<gene>
    <name evidence="1" type="ORF">ENV41_04830</name>
</gene>
<sequence>MINGLTKMKKRINVARKKKTLEEKLKQNVERIFNEKRRWMGADNIMLQVNVASGIWGPPVVGENVYAEAFPFENPPRVWIEVWPDATGKEITEIVCHELAHIKHPELNEESEEFKKKVKACMRAQGK</sequence>
<name>A0A7V3N6J1_UNCC3</name>
<evidence type="ECO:0008006" key="2">
    <source>
        <dbReference type="Google" id="ProtNLM"/>
    </source>
</evidence>
<proteinExistence type="predicted"/>
<organism evidence="1">
    <name type="scientific">candidate division CPR3 bacterium</name>
    <dbReference type="NCBI Taxonomy" id="2268181"/>
    <lineage>
        <taxon>Bacteria</taxon>
        <taxon>Bacteria division CPR3</taxon>
    </lineage>
</organism>
<reference evidence="1" key="1">
    <citation type="journal article" date="2020" name="mSystems">
        <title>Genome- and Community-Level Interaction Insights into Carbon Utilization and Element Cycling Functions of Hydrothermarchaeota in Hydrothermal Sediment.</title>
        <authorList>
            <person name="Zhou Z."/>
            <person name="Liu Y."/>
            <person name="Xu W."/>
            <person name="Pan J."/>
            <person name="Luo Z.H."/>
            <person name="Li M."/>
        </authorList>
    </citation>
    <scope>NUCLEOTIDE SEQUENCE [LARGE SCALE GENOMIC DNA]</scope>
    <source>
        <strain evidence="1">SpSt-757</strain>
    </source>
</reference>
<accession>A0A7V3N6J1</accession>
<dbReference type="AlphaFoldDB" id="A0A7V3N6J1"/>
<comment type="caution">
    <text evidence="1">The sequence shown here is derived from an EMBL/GenBank/DDBJ whole genome shotgun (WGS) entry which is preliminary data.</text>
</comment>
<dbReference type="EMBL" id="DTGG01000150">
    <property type="protein sequence ID" value="HFZ09435.1"/>
    <property type="molecule type" value="Genomic_DNA"/>
</dbReference>
<evidence type="ECO:0000313" key="1">
    <source>
        <dbReference type="EMBL" id="HFZ09435.1"/>
    </source>
</evidence>
<protein>
    <recommendedName>
        <fullName evidence="2">M48 family peptidase</fullName>
    </recommendedName>
</protein>